<dbReference type="AlphaFoldDB" id="A0A286RAW3"/>
<organism evidence="1 2">
    <name type="scientific">Thermogutta terrifontis</name>
    <dbReference type="NCBI Taxonomy" id="1331910"/>
    <lineage>
        <taxon>Bacteria</taxon>
        <taxon>Pseudomonadati</taxon>
        <taxon>Planctomycetota</taxon>
        <taxon>Planctomycetia</taxon>
        <taxon>Pirellulales</taxon>
        <taxon>Thermoguttaceae</taxon>
        <taxon>Thermogutta</taxon>
    </lineage>
</organism>
<reference evidence="1 2" key="1">
    <citation type="journal article" name="Front. Microbiol.">
        <title>Sugar Metabolism of the First Thermophilic Planctomycete Thermogutta terrifontis: Comparative Genomic and Transcriptomic Approaches.</title>
        <authorList>
            <person name="Elcheninov A.G."/>
            <person name="Menzel P."/>
            <person name="Gudbergsdottir S.R."/>
            <person name="Slesarev A.I."/>
            <person name="Kadnikov V.V."/>
            <person name="Krogh A."/>
            <person name="Bonch-Osmolovskaya E.A."/>
            <person name="Peng X."/>
            <person name="Kublanov I.V."/>
        </authorList>
    </citation>
    <scope>NUCLEOTIDE SEQUENCE [LARGE SCALE GENOMIC DNA]</scope>
    <source>
        <strain evidence="1 2">R1</strain>
    </source>
</reference>
<proteinExistence type="predicted"/>
<keyword evidence="2" id="KW-1185">Reference proteome</keyword>
<dbReference type="KEGG" id="ttf:THTE_0496"/>
<accession>A0A286RAW3</accession>
<sequence>MAILWRTVQAGPMRLEKLGRDVRVSLSIWPVAESGDETGNSELAVRSPCADKYTLCSPP</sequence>
<gene>
    <name evidence="1" type="ORF">THTE_0496</name>
</gene>
<evidence type="ECO:0000313" key="1">
    <source>
        <dbReference type="EMBL" id="ASV73098.1"/>
    </source>
</evidence>
<dbReference type="EMBL" id="CP018477">
    <property type="protein sequence ID" value="ASV73098.1"/>
    <property type="molecule type" value="Genomic_DNA"/>
</dbReference>
<protein>
    <submittedName>
        <fullName evidence="1">Uncharacterized protein</fullName>
    </submittedName>
</protein>
<evidence type="ECO:0000313" key="2">
    <source>
        <dbReference type="Proteomes" id="UP000215086"/>
    </source>
</evidence>
<name>A0A286RAW3_9BACT</name>
<dbReference type="Proteomes" id="UP000215086">
    <property type="component" value="Chromosome"/>
</dbReference>